<keyword evidence="13" id="KW-0966">Cell projection</keyword>
<dbReference type="Gene3D" id="1.10.220.30">
    <property type="match status" value="3"/>
</dbReference>
<dbReference type="GO" id="GO:0005886">
    <property type="term" value="C:plasma membrane"/>
    <property type="evidence" value="ECO:0007669"/>
    <property type="project" value="UniProtKB-SubCell"/>
</dbReference>
<gene>
    <name evidence="13" type="ORF">HDF16_002325</name>
</gene>
<accession>A0A7W8E3V2</accession>
<dbReference type="RefSeq" id="WP_246409019.1">
    <property type="nucleotide sequence ID" value="NZ_JACHIP010000003.1"/>
</dbReference>
<keyword evidence="9" id="KW-0975">Bacterial flagellum</keyword>
<dbReference type="Pfam" id="PF14841">
    <property type="entry name" value="FliG_M"/>
    <property type="match status" value="1"/>
</dbReference>
<sequence length="364" mass="39859">MTEEMEEMQQLEAGGENQLMLAAESGFIPADLPGIRKAAILMIAIGDELGKRLMQGLAEEEVSRLTDEITQLESVSPEILTQVLTEFYGLLETQHYVVRGGSDYALKLLTEAFGDARAATMLAQVKGLQERSAGDLAMLQKMDPQQLSKFLESEHPQTVALVLAHLDAKRGAVVLMHLEDKQRVQVVQRLAEMRQFSPEMAQKVALVLSRKMKALGASTGRRSYAGFKAVADLLNGLDQVASKGILDEIEQKKPKLAIGIRELMFTFDDLLTVPSASIRELVAAADKKVLGVALKGTKDNLKSHVFAAMSSRAVEMMKEDMEIMGPVRMKDVSAAQLEVLNLARKLEAEGKIVLKLEADDAITV</sequence>
<evidence type="ECO:0000256" key="3">
    <source>
        <dbReference type="ARBA" id="ARBA00010299"/>
    </source>
</evidence>
<evidence type="ECO:0000256" key="2">
    <source>
        <dbReference type="ARBA" id="ARBA00004413"/>
    </source>
</evidence>
<dbReference type="Proteomes" id="UP000540989">
    <property type="component" value="Unassembled WGS sequence"/>
</dbReference>
<dbReference type="InterPro" id="IPR032779">
    <property type="entry name" value="FliG_M"/>
</dbReference>
<evidence type="ECO:0000259" key="12">
    <source>
        <dbReference type="Pfam" id="PF14842"/>
    </source>
</evidence>
<comment type="similarity">
    <text evidence="3">Belongs to the FliG family.</text>
</comment>
<evidence type="ECO:0000256" key="5">
    <source>
        <dbReference type="ARBA" id="ARBA00022475"/>
    </source>
</evidence>
<dbReference type="Pfam" id="PF14842">
    <property type="entry name" value="FliG_N"/>
    <property type="match status" value="1"/>
</dbReference>
<dbReference type="PANTHER" id="PTHR30534:SF0">
    <property type="entry name" value="FLAGELLAR MOTOR SWITCH PROTEIN FLIG"/>
    <property type="match status" value="1"/>
</dbReference>
<evidence type="ECO:0000256" key="7">
    <source>
        <dbReference type="ARBA" id="ARBA00022779"/>
    </source>
</evidence>
<reference evidence="13 14" key="1">
    <citation type="submission" date="2020-08" db="EMBL/GenBank/DDBJ databases">
        <title>Genomic Encyclopedia of Type Strains, Phase IV (KMG-V): Genome sequencing to study the core and pangenomes of soil and plant-associated prokaryotes.</title>
        <authorList>
            <person name="Whitman W."/>
        </authorList>
    </citation>
    <scope>NUCLEOTIDE SEQUENCE [LARGE SCALE GENOMIC DNA]</scope>
    <source>
        <strain evidence="13 14">M8UP14</strain>
    </source>
</reference>
<organism evidence="13 14">
    <name type="scientific">Granulicella aggregans</name>
    <dbReference type="NCBI Taxonomy" id="474949"/>
    <lineage>
        <taxon>Bacteria</taxon>
        <taxon>Pseudomonadati</taxon>
        <taxon>Acidobacteriota</taxon>
        <taxon>Terriglobia</taxon>
        <taxon>Terriglobales</taxon>
        <taxon>Acidobacteriaceae</taxon>
        <taxon>Granulicella</taxon>
    </lineage>
</organism>
<dbReference type="GO" id="GO:0071973">
    <property type="term" value="P:bacterial-type flagellum-dependent cell motility"/>
    <property type="evidence" value="ECO:0007669"/>
    <property type="project" value="InterPro"/>
</dbReference>
<name>A0A7W8E3V2_9BACT</name>
<comment type="caution">
    <text evidence="13">The sequence shown here is derived from an EMBL/GenBank/DDBJ whole genome shotgun (WGS) entry which is preliminary data.</text>
</comment>
<evidence type="ECO:0000256" key="8">
    <source>
        <dbReference type="ARBA" id="ARBA00023136"/>
    </source>
</evidence>
<evidence type="ECO:0000256" key="1">
    <source>
        <dbReference type="ARBA" id="ARBA00004117"/>
    </source>
</evidence>
<protein>
    <recommendedName>
        <fullName evidence="4">Flagellar motor switch protein FliG</fullName>
    </recommendedName>
</protein>
<keyword evidence="6" id="KW-0145">Chemotaxis</keyword>
<dbReference type="SUPFAM" id="SSF48029">
    <property type="entry name" value="FliG"/>
    <property type="match status" value="2"/>
</dbReference>
<keyword evidence="5" id="KW-1003">Cell membrane</keyword>
<feature type="domain" description="Flagellar motor switch protein FliG middle" evidence="11">
    <location>
        <begin position="144"/>
        <end position="217"/>
    </location>
</feature>
<evidence type="ECO:0000259" key="10">
    <source>
        <dbReference type="Pfam" id="PF01706"/>
    </source>
</evidence>
<proteinExistence type="inferred from homology"/>
<keyword evidence="13" id="KW-0969">Cilium</keyword>
<dbReference type="PANTHER" id="PTHR30534">
    <property type="entry name" value="FLAGELLAR MOTOR SWITCH PROTEIN FLIG"/>
    <property type="match status" value="1"/>
</dbReference>
<evidence type="ECO:0000256" key="4">
    <source>
        <dbReference type="ARBA" id="ARBA00021870"/>
    </source>
</evidence>
<keyword evidence="13" id="KW-0282">Flagellum</keyword>
<dbReference type="InterPro" id="IPR011002">
    <property type="entry name" value="FliG_a-hlx"/>
</dbReference>
<dbReference type="Pfam" id="PF01706">
    <property type="entry name" value="FliG_C"/>
    <property type="match status" value="1"/>
</dbReference>
<dbReference type="GO" id="GO:0009425">
    <property type="term" value="C:bacterial-type flagellum basal body"/>
    <property type="evidence" value="ECO:0007669"/>
    <property type="project" value="UniProtKB-SubCell"/>
</dbReference>
<keyword evidence="8" id="KW-0472">Membrane</keyword>
<comment type="subcellular location">
    <subcellularLocation>
        <location evidence="1">Bacterial flagellum basal body</location>
    </subcellularLocation>
    <subcellularLocation>
        <location evidence="2">Cell membrane</location>
        <topology evidence="2">Peripheral membrane protein</topology>
        <orientation evidence="2">Cytoplasmic side</orientation>
    </subcellularLocation>
</comment>
<dbReference type="InterPro" id="IPR000090">
    <property type="entry name" value="Flg_Motor_Flig"/>
</dbReference>
<keyword evidence="14" id="KW-1185">Reference proteome</keyword>
<keyword evidence="7" id="KW-0283">Flagellar rotation</keyword>
<evidence type="ECO:0000256" key="6">
    <source>
        <dbReference type="ARBA" id="ARBA00022500"/>
    </source>
</evidence>
<evidence type="ECO:0000256" key="9">
    <source>
        <dbReference type="ARBA" id="ARBA00023143"/>
    </source>
</evidence>
<dbReference type="AlphaFoldDB" id="A0A7W8E3V2"/>
<dbReference type="PIRSF" id="PIRSF003161">
    <property type="entry name" value="FliG"/>
    <property type="match status" value="1"/>
</dbReference>
<dbReference type="GO" id="GO:0003774">
    <property type="term" value="F:cytoskeletal motor activity"/>
    <property type="evidence" value="ECO:0007669"/>
    <property type="project" value="InterPro"/>
</dbReference>
<evidence type="ECO:0000313" key="13">
    <source>
        <dbReference type="EMBL" id="MBB5057619.1"/>
    </source>
</evidence>
<dbReference type="EMBL" id="JACHIP010000003">
    <property type="protein sequence ID" value="MBB5057619.1"/>
    <property type="molecule type" value="Genomic_DNA"/>
</dbReference>
<evidence type="ECO:0000313" key="14">
    <source>
        <dbReference type="Proteomes" id="UP000540989"/>
    </source>
</evidence>
<feature type="domain" description="Flagellar motor switch protein FliG N-terminal" evidence="12">
    <location>
        <begin position="32"/>
        <end position="130"/>
    </location>
</feature>
<dbReference type="NCBIfam" id="TIGR00207">
    <property type="entry name" value="fliG"/>
    <property type="match status" value="1"/>
</dbReference>
<dbReference type="InterPro" id="IPR028263">
    <property type="entry name" value="FliG_N"/>
</dbReference>
<feature type="domain" description="Flagellar motor switch protein FliG C-terminal" evidence="10">
    <location>
        <begin position="248"/>
        <end position="354"/>
    </location>
</feature>
<evidence type="ECO:0000259" key="11">
    <source>
        <dbReference type="Pfam" id="PF14841"/>
    </source>
</evidence>
<dbReference type="InterPro" id="IPR023087">
    <property type="entry name" value="Flg_Motor_Flig_C"/>
</dbReference>
<dbReference type="PRINTS" id="PR00954">
    <property type="entry name" value="FLGMOTORFLIG"/>
</dbReference>
<dbReference type="GO" id="GO:0006935">
    <property type="term" value="P:chemotaxis"/>
    <property type="evidence" value="ECO:0007669"/>
    <property type="project" value="UniProtKB-KW"/>
</dbReference>